<reference evidence="1" key="1">
    <citation type="submission" date="2017-07" db="EMBL/GenBank/DDBJ databases">
        <title>Taro Niue Genome Assembly and Annotation.</title>
        <authorList>
            <person name="Atibalentja N."/>
            <person name="Keating K."/>
            <person name="Fields C.J."/>
        </authorList>
    </citation>
    <scope>NUCLEOTIDE SEQUENCE</scope>
    <source>
        <strain evidence="1">Niue_2</strain>
        <tissue evidence="1">Leaf</tissue>
    </source>
</reference>
<dbReference type="Gene3D" id="3.30.428.10">
    <property type="entry name" value="HIT-like"/>
    <property type="match status" value="1"/>
</dbReference>
<dbReference type="OrthoDB" id="1915375at2759"/>
<dbReference type="SUPFAM" id="SSF54197">
    <property type="entry name" value="HIT-like"/>
    <property type="match status" value="1"/>
</dbReference>
<comment type="caution">
    <text evidence="1">The sequence shown here is derived from an EMBL/GenBank/DDBJ whole genome shotgun (WGS) entry which is preliminary data.</text>
</comment>
<dbReference type="AlphaFoldDB" id="A0A843WQ43"/>
<organism evidence="1 2">
    <name type="scientific">Colocasia esculenta</name>
    <name type="common">Wild taro</name>
    <name type="synonym">Arum esculentum</name>
    <dbReference type="NCBI Taxonomy" id="4460"/>
    <lineage>
        <taxon>Eukaryota</taxon>
        <taxon>Viridiplantae</taxon>
        <taxon>Streptophyta</taxon>
        <taxon>Embryophyta</taxon>
        <taxon>Tracheophyta</taxon>
        <taxon>Spermatophyta</taxon>
        <taxon>Magnoliopsida</taxon>
        <taxon>Liliopsida</taxon>
        <taxon>Araceae</taxon>
        <taxon>Aroideae</taxon>
        <taxon>Colocasieae</taxon>
        <taxon>Colocasia</taxon>
    </lineage>
</organism>
<dbReference type="Pfam" id="PF11969">
    <property type="entry name" value="DcpS_C"/>
    <property type="match status" value="1"/>
</dbReference>
<evidence type="ECO:0000313" key="1">
    <source>
        <dbReference type="EMBL" id="MQM09766.1"/>
    </source>
</evidence>
<evidence type="ECO:0000313" key="2">
    <source>
        <dbReference type="Proteomes" id="UP000652761"/>
    </source>
</evidence>
<dbReference type="EMBL" id="NMUH01004466">
    <property type="protein sequence ID" value="MQM09766.1"/>
    <property type="molecule type" value="Genomic_DNA"/>
</dbReference>
<keyword evidence="2" id="KW-1185">Reference proteome</keyword>
<dbReference type="Proteomes" id="UP000652761">
    <property type="component" value="Unassembled WGS sequence"/>
</dbReference>
<dbReference type="InterPro" id="IPR036265">
    <property type="entry name" value="HIT-like_sf"/>
</dbReference>
<gene>
    <name evidence="1" type="ORF">Taro_042642</name>
</gene>
<proteinExistence type="predicted"/>
<protein>
    <submittedName>
        <fullName evidence="1">Uncharacterized protein</fullName>
    </submittedName>
</protein>
<accession>A0A843WQ43</accession>
<name>A0A843WQ43_COLES</name>
<sequence>MAGVGGGTDKKYPLFVKLALSCICRFGFHRPPFNSVNHLHLHCLALPFIPRWKTVKYASLGPLGGFIEAEKLLEKLKPPTETK</sequence>